<feature type="region of interest" description="Disordered" evidence="1">
    <location>
        <begin position="45"/>
        <end position="64"/>
    </location>
</feature>
<organism evidence="3 4">
    <name type="scientific">Ornithinimicrobium humiphilum</name>
    <dbReference type="NCBI Taxonomy" id="125288"/>
    <lineage>
        <taxon>Bacteria</taxon>
        <taxon>Bacillati</taxon>
        <taxon>Actinomycetota</taxon>
        <taxon>Actinomycetes</taxon>
        <taxon>Micrococcales</taxon>
        <taxon>Ornithinimicrobiaceae</taxon>
        <taxon>Ornithinimicrobium</taxon>
    </lineage>
</organism>
<feature type="compositionally biased region" description="Low complexity" evidence="1">
    <location>
        <begin position="351"/>
        <end position="371"/>
    </location>
</feature>
<feature type="region of interest" description="Disordered" evidence="1">
    <location>
        <begin position="309"/>
        <end position="421"/>
    </location>
</feature>
<name>A0A543KJI7_9MICO</name>
<feature type="region of interest" description="Disordered" evidence="1">
    <location>
        <begin position="1"/>
        <end position="31"/>
    </location>
</feature>
<keyword evidence="2" id="KW-0812">Transmembrane</keyword>
<feature type="compositionally biased region" description="Basic and acidic residues" evidence="1">
    <location>
        <begin position="408"/>
        <end position="421"/>
    </location>
</feature>
<evidence type="ECO:0000313" key="4">
    <source>
        <dbReference type="Proteomes" id="UP000315133"/>
    </source>
</evidence>
<proteinExistence type="predicted"/>
<dbReference type="EMBL" id="VFPU01000001">
    <property type="protein sequence ID" value="TQM95227.1"/>
    <property type="molecule type" value="Genomic_DNA"/>
</dbReference>
<dbReference type="RefSeq" id="WP_170233468.1">
    <property type="nucleotide sequence ID" value="NZ_BAAAIL010000003.1"/>
</dbReference>
<keyword evidence="2" id="KW-0472">Membrane</keyword>
<reference evidence="3 4" key="1">
    <citation type="submission" date="2019-06" db="EMBL/GenBank/DDBJ databases">
        <title>Sequencing the genomes of 1000 actinobacteria strains.</title>
        <authorList>
            <person name="Klenk H.-P."/>
        </authorList>
    </citation>
    <scope>NUCLEOTIDE SEQUENCE [LARGE SCALE GENOMIC DNA]</scope>
    <source>
        <strain evidence="3 4">DSM 12362</strain>
    </source>
</reference>
<feature type="transmembrane region" description="Helical" evidence="2">
    <location>
        <begin position="282"/>
        <end position="300"/>
    </location>
</feature>
<keyword evidence="2" id="KW-1133">Transmembrane helix</keyword>
<comment type="caution">
    <text evidence="3">The sequence shown here is derived from an EMBL/GenBank/DDBJ whole genome shotgun (WGS) entry which is preliminary data.</text>
</comment>
<evidence type="ECO:0000256" key="2">
    <source>
        <dbReference type="SAM" id="Phobius"/>
    </source>
</evidence>
<dbReference type="Proteomes" id="UP000315133">
    <property type="component" value="Unassembled WGS sequence"/>
</dbReference>
<accession>A0A543KJI7</accession>
<protein>
    <submittedName>
        <fullName evidence="3">Uncharacterized protein</fullName>
    </submittedName>
</protein>
<evidence type="ECO:0000256" key="1">
    <source>
        <dbReference type="SAM" id="MobiDB-lite"/>
    </source>
</evidence>
<dbReference type="AlphaFoldDB" id="A0A543KJI7"/>
<evidence type="ECO:0000313" key="3">
    <source>
        <dbReference type="EMBL" id="TQM95227.1"/>
    </source>
</evidence>
<feature type="compositionally biased region" description="Basic residues" evidence="1">
    <location>
        <begin position="55"/>
        <end position="64"/>
    </location>
</feature>
<gene>
    <name evidence="3" type="ORF">FB476_0065</name>
</gene>
<keyword evidence="4" id="KW-1185">Reference proteome</keyword>
<sequence length="421" mass="42561">MIFKTEADRASAQATKARHDAGEAGSSAASSARNLGAAVLATLAEATAPEDDRKGRKHASKARARALKAARKDKETAARAAAKAASHGRKAAEHTRAAADKRAEVAGGTLAALAGTAGHSVADAATVAAGSAKEAGSSLAAKVSSAELTEKARASAHSVGRAAAERSAPLADSAKERAGASAAVLAALAAAAREKAEETRTRALLGVDHGLDAALPRASEGLAAVGPRVDHVRDVINNELLPKLQEMITEVQHGKDRLLTEQHGAVAALTGTPKKRRRKGRVLLTLGVLAAAGAGIAWYLDQQQRQGASDPWASQAGGADPWASRTPTSSADPLAEPAPALGATGHATEVTSDVPAATTTVDATPAAGTTTFEEPHLLDSEEIDALASDTPTTAEEETPGESPTEEIAAAKDATDGDTPRA</sequence>